<sequence>MSESAEELQSLLDVVVGYGRDCGARFSSEKSKVMIVNRSEDECNAVWRLEENELKQAQEHKYLGMWMSPNGCEKTKNEKISLVNQWVGRLGSVARMRASKYGVLREVWKSVTVSSIMYGMDVIAWNKREIDKLEVGQCRVARLALNAPRYTAVEALRGDMGWSSFRERLIKVTLRYKVRLERTDDARIARKVYLWSESGSKWRKRCMRMREEWSTS</sequence>
<dbReference type="OrthoDB" id="6363082at2759"/>
<comment type="caution">
    <text evidence="1">The sequence shown here is derived from an EMBL/GenBank/DDBJ whole genome shotgun (WGS) entry which is preliminary data.</text>
</comment>
<gene>
    <name evidence="1" type="ORF">E2C01_066803</name>
</gene>
<dbReference type="PANTHER" id="PTHR47027">
    <property type="entry name" value="REVERSE TRANSCRIPTASE DOMAIN-CONTAINING PROTEIN"/>
    <property type="match status" value="1"/>
</dbReference>
<evidence type="ECO:0008006" key="3">
    <source>
        <dbReference type="Google" id="ProtNLM"/>
    </source>
</evidence>
<organism evidence="1 2">
    <name type="scientific">Portunus trituberculatus</name>
    <name type="common">Swimming crab</name>
    <name type="synonym">Neptunus trituberculatus</name>
    <dbReference type="NCBI Taxonomy" id="210409"/>
    <lineage>
        <taxon>Eukaryota</taxon>
        <taxon>Metazoa</taxon>
        <taxon>Ecdysozoa</taxon>
        <taxon>Arthropoda</taxon>
        <taxon>Crustacea</taxon>
        <taxon>Multicrustacea</taxon>
        <taxon>Malacostraca</taxon>
        <taxon>Eumalacostraca</taxon>
        <taxon>Eucarida</taxon>
        <taxon>Decapoda</taxon>
        <taxon>Pleocyemata</taxon>
        <taxon>Brachyura</taxon>
        <taxon>Eubrachyura</taxon>
        <taxon>Portunoidea</taxon>
        <taxon>Portunidae</taxon>
        <taxon>Portuninae</taxon>
        <taxon>Portunus</taxon>
    </lineage>
</organism>
<name>A0A5B7HVN4_PORTR</name>
<evidence type="ECO:0000313" key="2">
    <source>
        <dbReference type="Proteomes" id="UP000324222"/>
    </source>
</evidence>
<keyword evidence="2" id="KW-1185">Reference proteome</keyword>
<dbReference type="AlphaFoldDB" id="A0A5B7HVN4"/>
<accession>A0A5B7HVN4</accession>
<reference evidence="1 2" key="1">
    <citation type="submission" date="2019-05" db="EMBL/GenBank/DDBJ databases">
        <title>Another draft genome of Portunus trituberculatus and its Hox gene families provides insights of decapod evolution.</title>
        <authorList>
            <person name="Jeong J.-H."/>
            <person name="Song I."/>
            <person name="Kim S."/>
            <person name="Choi T."/>
            <person name="Kim D."/>
            <person name="Ryu S."/>
            <person name="Kim W."/>
        </authorList>
    </citation>
    <scope>NUCLEOTIDE SEQUENCE [LARGE SCALE GENOMIC DNA]</scope>
    <source>
        <tissue evidence="1">Muscle</tissue>
    </source>
</reference>
<dbReference type="EMBL" id="VSRR010034837">
    <property type="protein sequence ID" value="MPC72494.1"/>
    <property type="molecule type" value="Genomic_DNA"/>
</dbReference>
<dbReference type="PANTHER" id="PTHR47027:SF20">
    <property type="entry name" value="REVERSE TRANSCRIPTASE-LIKE PROTEIN WITH RNA-DIRECTED DNA POLYMERASE DOMAIN"/>
    <property type="match status" value="1"/>
</dbReference>
<proteinExistence type="predicted"/>
<protein>
    <recommendedName>
        <fullName evidence="3">Reverse transcriptase domain-containing protein</fullName>
    </recommendedName>
</protein>
<evidence type="ECO:0000313" key="1">
    <source>
        <dbReference type="EMBL" id="MPC72494.1"/>
    </source>
</evidence>
<dbReference type="Proteomes" id="UP000324222">
    <property type="component" value="Unassembled WGS sequence"/>
</dbReference>